<evidence type="ECO:0000256" key="1">
    <source>
        <dbReference type="SAM" id="Phobius"/>
    </source>
</evidence>
<evidence type="ECO:0000313" key="2">
    <source>
        <dbReference type="EMBL" id="AHB12109.1"/>
    </source>
</evidence>
<keyword evidence="1" id="KW-1133">Transmembrane helix</keyword>
<gene>
    <name evidence="2" type="ORF">Paz_12</name>
</gene>
<feature type="transmembrane region" description="Helical" evidence="1">
    <location>
        <begin position="6"/>
        <end position="25"/>
    </location>
</feature>
<keyword evidence="1" id="KW-0472">Membrane</keyword>
<protein>
    <submittedName>
        <fullName evidence="2">Uncharacterized protein</fullName>
    </submittedName>
</protein>
<name>V5Q7L1_9CAUD</name>
<dbReference type="RefSeq" id="YP_008858887.1">
    <property type="nucleotide sequence ID" value="NC_022982.1"/>
</dbReference>
<proteinExistence type="predicted"/>
<dbReference type="Proteomes" id="UP000018622">
    <property type="component" value="Segment"/>
</dbReference>
<sequence length="105" mass="11772">MHEVLHFLANVGLGLVVLSLMFMALSNLRIAVDAPAIVGRVKDSFIAGDWPCPLVYEYLTRQRAARLGWYGRTVQRECILANLFFVVGGLALWPDILIHLWYAAS</sequence>
<keyword evidence="1" id="KW-0812">Transmembrane</keyword>
<keyword evidence="3" id="KW-1185">Reference proteome</keyword>
<feature type="transmembrane region" description="Helical" evidence="1">
    <location>
        <begin position="79"/>
        <end position="102"/>
    </location>
</feature>
<dbReference type="GeneID" id="17777791"/>
<accession>V5Q7L1</accession>
<reference evidence="2 3" key="1">
    <citation type="journal article" date="2014" name="J. Bacteriol.">
        <title>Characterization of novel virulent broad-host-range phages of Xylella fastidiosa and Xanthomonas.</title>
        <authorList>
            <person name="Ahern S.J."/>
            <person name="Das M."/>
            <person name="Bhowmick T.S."/>
            <person name="Young R."/>
            <person name="Gonzalez C.F."/>
        </authorList>
    </citation>
    <scope>NUCLEOTIDE SEQUENCE [LARGE SCALE GENOMIC DNA]</scope>
</reference>
<organism evidence="2 3">
    <name type="scientific">Xylella phage Paz</name>
    <dbReference type="NCBI Taxonomy" id="1415145"/>
    <lineage>
        <taxon>Viruses</taxon>
        <taxon>Duplodnaviria</taxon>
        <taxon>Heunggongvirae</taxon>
        <taxon>Uroviricota</taxon>
        <taxon>Caudoviricetes</taxon>
        <taxon>Autographivirales</taxon>
        <taxon>Autonotataviridae</taxon>
        <taxon>Gujervirinae</taxon>
        <taxon>Pazvirus</taxon>
        <taxon>Pazvirus paz</taxon>
    </lineage>
</organism>
<dbReference type="EMBL" id="KF626666">
    <property type="protein sequence ID" value="AHB12109.1"/>
    <property type="molecule type" value="Genomic_DNA"/>
</dbReference>
<evidence type="ECO:0000313" key="3">
    <source>
        <dbReference type="Proteomes" id="UP000018622"/>
    </source>
</evidence>
<dbReference type="KEGG" id="vg:17777791"/>